<sequence length="40" mass="4334">MGPVQGNDDATSPACSFGSQLSRLTRTLDNGLTYWLMCIL</sequence>
<accession>A0A699ZEG7</accession>
<protein>
    <submittedName>
        <fullName evidence="1">Uncharacterized protein</fullName>
    </submittedName>
</protein>
<dbReference type="EMBL" id="BLLF01001126">
    <property type="protein sequence ID" value="GFH17298.1"/>
    <property type="molecule type" value="Genomic_DNA"/>
</dbReference>
<name>A0A699ZEG7_HAELA</name>
<organism evidence="1 2">
    <name type="scientific">Haematococcus lacustris</name>
    <name type="common">Green alga</name>
    <name type="synonym">Haematococcus pluvialis</name>
    <dbReference type="NCBI Taxonomy" id="44745"/>
    <lineage>
        <taxon>Eukaryota</taxon>
        <taxon>Viridiplantae</taxon>
        <taxon>Chlorophyta</taxon>
        <taxon>core chlorophytes</taxon>
        <taxon>Chlorophyceae</taxon>
        <taxon>CS clade</taxon>
        <taxon>Chlamydomonadales</taxon>
        <taxon>Haematococcaceae</taxon>
        <taxon>Haematococcus</taxon>
    </lineage>
</organism>
<dbReference type="AlphaFoldDB" id="A0A699ZEG7"/>
<proteinExistence type="predicted"/>
<comment type="caution">
    <text evidence="1">The sequence shown here is derived from an EMBL/GenBank/DDBJ whole genome shotgun (WGS) entry which is preliminary data.</text>
</comment>
<gene>
    <name evidence="1" type="ORF">HaLaN_13904</name>
</gene>
<keyword evidence="2" id="KW-1185">Reference proteome</keyword>
<evidence type="ECO:0000313" key="1">
    <source>
        <dbReference type="EMBL" id="GFH17298.1"/>
    </source>
</evidence>
<reference evidence="1 2" key="1">
    <citation type="submission" date="2020-02" db="EMBL/GenBank/DDBJ databases">
        <title>Draft genome sequence of Haematococcus lacustris strain NIES-144.</title>
        <authorList>
            <person name="Morimoto D."/>
            <person name="Nakagawa S."/>
            <person name="Yoshida T."/>
            <person name="Sawayama S."/>
        </authorList>
    </citation>
    <scope>NUCLEOTIDE SEQUENCE [LARGE SCALE GENOMIC DNA]</scope>
    <source>
        <strain evidence="1 2">NIES-144</strain>
    </source>
</reference>
<dbReference type="Proteomes" id="UP000485058">
    <property type="component" value="Unassembled WGS sequence"/>
</dbReference>
<evidence type="ECO:0000313" key="2">
    <source>
        <dbReference type="Proteomes" id="UP000485058"/>
    </source>
</evidence>